<dbReference type="EMBL" id="JAFBEE010000001">
    <property type="protein sequence ID" value="MBM7613741.1"/>
    <property type="molecule type" value="Genomic_DNA"/>
</dbReference>
<keyword evidence="2" id="KW-1185">Reference proteome</keyword>
<proteinExistence type="predicted"/>
<evidence type="ECO:0000313" key="1">
    <source>
        <dbReference type="EMBL" id="MBM7613741.1"/>
    </source>
</evidence>
<dbReference type="Proteomes" id="UP001314796">
    <property type="component" value="Unassembled WGS sequence"/>
</dbReference>
<name>A0ABS2NLD7_9FIRM</name>
<accession>A0ABS2NLD7</accession>
<dbReference type="RefSeq" id="WP_204400015.1">
    <property type="nucleotide sequence ID" value="NZ_JAFBEE010000001.1"/>
</dbReference>
<protein>
    <submittedName>
        <fullName evidence="1">Uncharacterized protein</fullName>
    </submittedName>
</protein>
<evidence type="ECO:0000313" key="2">
    <source>
        <dbReference type="Proteomes" id="UP001314796"/>
    </source>
</evidence>
<gene>
    <name evidence="1" type="ORF">JOC73_000249</name>
</gene>
<comment type="caution">
    <text evidence="1">The sequence shown here is derived from an EMBL/GenBank/DDBJ whole genome shotgun (WGS) entry which is preliminary data.</text>
</comment>
<organism evidence="1 2">
    <name type="scientific">Alkaliphilus hydrothermalis</name>
    <dbReference type="NCBI Taxonomy" id="1482730"/>
    <lineage>
        <taxon>Bacteria</taxon>
        <taxon>Bacillati</taxon>
        <taxon>Bacillota</taxon>
        <taxon>Clostridia</taxon>
        <taxon>Peptostreptococcales</taxon>
        <taxon>Natronincolaceae</taxon>
        <taxon>Alkaliphilus</taxon>
    </lineage>
</organism>
<reference evidence="1 2" key="1">
    <citation type="submission" date="2021-01" db="EMBL/GenBank/DDBJ databases">
        <title>Genomic Encyclopedia of Type Strains, Phase IV (KMG-IV): sequencing the most valuable type-strain genomes for metagenomic binning, comparative biology and taxonomic classification.</title>
        <authorList>
            <person name="Goeker M."/>
        </authorList>
    </citation>
    <scope>NUCLEOTIDE SEQUENCE [LARGE SCALE GENOMIC DNA]</scope>
    <source>
        <strain evidence="1 2">DSM 25890</strain>
    </source>
</reference>
<sequence length="71" mass="7954">MSSATILNVLERCIFCSSTNIRDGVPFNSMVTLKTDHFASHQTYADICMDCGSILRNYIETGKTRSSFIKL</sequence>